<evidence type="ECO:0000313" key="2">
    <source>
        <dbReference type="EMBL" id="AWO96129.1"/>
    </source>
</evidence>
<proteinExistence type="predicted"/>
<reference evidence="2 3" key="1">
    <citation type="submission" date="2017-12" db="EMBL/GenBank/DDBJ databases">
        <title>Integrating genomic resources of turbot (Scophthalmus maximus) in depth evaluation of genetic and physical mapping variation across individuals.</title>
        <authorList>
            <person name="Martinez P."/>
        </authorList>
    </citation>
    <scope>NUCLEOTIDE SEQUENCE [LARGE SCALE GENOMIC DNA]</scope>
</reference>
<keyword evidence="3" id="KW-1185">Reference proteome</keyword>
<dbReference type="Proteomes" id="UP000246464">
    <property type="component" value="Chromosome 1"/>
</dbReference>
<feature type="region of interest" description="Disordered" evidence="1">
    <location>
        <begin position="1"/>
        <end position="24"/>
    </location>
</feature>
<accession>A0A2U9AWS0</accession>
<gene>
    <name evidence="2" type="ORF">SMAX5B_017215</name>
</gene>
<protein>
    <submittedName>
        <fullName evidence="2">Uncharacterized protein</fullName>
    </submittedName>
</protein>
<evidence type="ECO:0000256" key="1">
    <source>
        <dbReference type="SAM" id="MobiDB-lite"/>
    </source>
</evidence>
<name>A0A2U9AWS0_SCOMX</name>
<dbReference type="AlphaFoldDB" id="A0A2U9AWS0"/>
<organism evidence="2 3">
    <name type="scientific">Scophthalmus maximus</name>
    <name type="common">Turbot</name>
    <name type="synonym">Psetta maxima</name>
    <dbReference type="NCBI Taxonomy" id="52904"/>
    <lineage>
        <taxon>Eukaryota</taxon>
        <taxon>Metazoa</taxon>
        <taxon>Chordata</taxon>
        <taxon>Craniata</taxon>
        <taxon>Vertebrata</taxon>
        <taxon>Euteleostomi</taxon>
        <taxon>Actinopterygii</taxon>
        <taxon>Neopterygii</taxon>
        <taxon>Teleostei</taxon>
        <taxon>Neoteleostei</taxon>
        <taxon>Acanthomorphata</taxon>
        <taxon>Carangaria</taxon>
        <taxon>Pleuronectiformes</taxon>
        <taxon>Pleuronectoidei</taxon>
        <taxon>Scophthalmidae</taxon>
        <taxon>Scophthalmus</taxon>
    </lineage>
</organism>
<dbReference type="EMBL" id="CP026243">
    <property type="protein sequence ID" value="AWO96129.1"/>
    <property type="molecule type" value="Genomic_DNA"/>
</dbReference>
<evidence type="ECO:0000313" key="3">
    <source>
        <dbReference type="Proteomes" id="UP000246464"/>
    </source>
</evidence>
<sequence>MAAPQRTTVAEAVGIGGRRNTQPTRCAAVPHPVEIQGHKSTDLLIETLFFFPSFITTRLRDSRQVIRLTNYRRAGSLRRVWAKVMTLPCEDGKPFFPIVL</sequence>